<dbReference type="RefSeq" id="WP_226587425.1">
    <property type="nucleotide sequence ID" value="NZ_BLAY01000113.1"/>
</dbReference>
<dbReference type="Proteomes" id="UP001050975">
    <property type="component" value="Unassembled WGS sequence"/>
</dbReference>
<proteinExistence type="predicted"/>
<keyword evidence="3" id="KW-1185">Reference proteome</keyword>
<dbReference type="Gene3D" id="3.60.120.10">
    <property type="entry name" value="Anthranilate synthase"/>
    <property type="match status" value="1"/>
</dbReference>
<dbReference type="SUPFAM" id="SSF56322">
    <property type="entry name" value="ADC synthase"/>
    <property type="match status" value="1"/>
</dbReference>
<dbReference type="InterPro" id="IPR015890">
    <property type="entry name" value="Chorismate_C"/>
</dbReference>
<accession>A0AAV3XH37</accession>
<dbReference type="InterPro" id="IPR005801">
    <property type="entry name" value="ADC_synthase"/>
</dbReference>
<feature type="domain" description="Chorismate-utilising enzyme C-terminal" evidence="1">
    <location>
        <begin position="175"/>
        <end position="430"/>
    </location>
</feature>
<evidence type="ECO:0000259" key="1">
    <source>
        <dbReference type="Pfam" id="PF00425"/>
    </source>
</evidence>
<gene>
    <name evidence="2" type="primary">menF</name>
    <name evidence="2" type="ORF">MiSe_60220</name>
</gene>
<name>A0AAV3XH37_9CYAN</name>
<evidence type="ECO:0000313" key="3">
    <source>
        <dbReference type="Proteomes" id="UP001050975"/>
    </source>
</evidence>
<comment type="caution">
    <text evidence="2">The sequence shown here is derived from an EMBL/GenBank/DDBJ whole genome shotgun (WGS) entry which is preliminary data.</text>
</comment>
<organism evidence="2 3">
    <name type="scientific">Microseira wollei NIES-4236</name>
    <dbReference type="NCBI Taxonomy" id="2530354"/>
    <lineage>
        <taxon>Bacteria</taxon>
        <taxon>Bacillati</taxon>
        <taxon>Cyanobacteriota</taxon>
        <taxon>Cyanophyceae</taxon>
        <taxon>Oscillatoriophycideae</taxon>
        <taxon>Aerosakkonematales</taxon>
        <taxon>Aerosakkonemataceae</taxon>
        <taxon>Microseira</taxon>
    </lineage>
</organism>
<dbReference type="Pfam" id="PF00425">
    <property type="entry name" value="Chorismate_bind"/>
    <property type="match status" value="1"/>
</dbReference>
<protein>
    <submittedName>
        <fullName evidence="2">Menaquinone-specific isochorismate synthase</fullName>
    </submittedName>
</protein>
<evidence type="ECO:0000313" key="2">
    <source>
        <dbReference type="EMBL" id="GET41210.1"/>
    </source>
</evidence>
<sequence length="445" mass="50961">MKSLIATHLILKNLNQCVEQVGNYFYALHIPALDKSWIGLQCSQIVTYSLGEFVVSDRNGEKKIQSSPNDVWKHLRDLLEPEGTYFFMVSLDLQRSKQDVDLPSIVFVKPDLEICLDGGQLPHIQISAKYPSIGEKTRIEVHNLLANKDLSGSQNIPYSDSNTFSMNEWQGESDESFLSRITEAVHILKNQPQDQSKMVMWRGYNKVFSAQISLVDLYEKYTLMERNCAASHYFQMPSQVTSFGCSPENIFELINQEIFIDVIASTRKRSTAVDEDTRLNQIFVNDFKENKEHNMARDRSLRQLEKLCVPNSIKQVQDKNIRQLRHVVHLFSAYSGTLRNSLDYLDLLREYFPPLTSYPPSLVGLLDDEEANRFYGGMVGRVSSAPTRQVHCFNNLRSGLMKKNTMHIRGGVGVIKHSLPESELLEVCNKLRCLLEALTLWEKNT</sequence>
<reference evidence="2" key="1">
    <citation type="submission" date="2019-10" db="EMBL/GenBank/DDBJ databases">
        <title>Draft genome sequece of Microseira wollei NIES-4236.</title>
        <authorList>
            <person name="Yamaguchi H."/>
            <person name="Suzuki S."/>
            <person name="Kawachi M."/>
        </authorList>
    </citation>
    <scope>NUCLEOTIDE SEQUENCE</scope>
    <source>
        <strain evidence="2">NIES-4236</strain>
    </source>
</reference>
<dbReference type="AlphaFoldDB" id="A0AAV3XH37"/>
<dbReference type="PANTHER" id="PTHR42839">
    <property type="entry name" value="ISOCHORISMATE SYNTHASE ENTC"/>
    <property type="match status" value="1"/>
</dbReference>
<dbReference type="PANTHER" id="PTHR42839:SF2">
    <property type="entry name" value="ISOCHORISMATE SYNTHASE ENTC"/>
    <property type="match status" value="1"/>
</dbReference>
<dbReference type="EMBL" id="BLAY01000113">
    <property type="protein sequence ID" value="GET41210.1"/>
    <property type="molecule type" value="Genomic_DNA"/>
</dbReference>